<dbReference type="PaxDb" id="1198114-AciX9_0046"/>
<name>E8X477_GRATM</name>
<sequence>MRPRLHCSRLGLERKNAINCDGLTLLLAVSMTSTGTYNFDDNFTVFLDIFNNFNGQVFTVLQRKNAHRTYFGFVQPLRNFGTWHLPISIAVSTAMNRCQCLFQHSHAM</sequence>
<protein>
    <submittedName>
        <fullName evidence="1">Uncharacterized protein</fullName>
    </submittedName>
</protein>
<dbReference type="STRING" id="1198114.AciX9_0046"/>
<evidence type="ECO:0000313" key="1">
    <source>
        <dbReference type="EMBL" id="ADW67137.1"/>
    </source>
</evidence>
<dbReference type="HOGENOM" id="CLU_2193255_0_0_0"/>
<dbReference type="Proteomes" id="UP000000343">
    <property type="component" value="Chromosome"/>
</dbReference>
<evidence type="ECO:0000313" key="2">
    <source>
        <dbReference type="Proteomes" id="UP000000343"/>
    </source>
</evidence>
<keyword evidence="2" id="KW-1185">Reference proteome</keyword>
<dbReference type="AlphaFoldDB" id="E8X477"/>
<reference evidence="2" key="1">
    <citation type="submission" date="2011-01" db="EMBL/GenBank/DDBJ databases">
        <title>Complete sequence of chromosome of Acidobacterium sp. MP5ACTX9.</title>
        <authorList>
            <consortium name="US DOE Joint Genome Institute"/>
            <person name="Lucas S."/>
            <person name="Copeland A."/>
            <person name="Lapidus A."/>
            <person name="Cheng J.-F."/>
            <person name="Goodwin L."/>
            <person name="Pitluck S."/>
            <person name="Teshima H."/>
            <person name="Detter J.C."/>
            <person name="Han C."/>
            <person name="Tapia R."/>
            <person name="Land M."/>
            <person name="Hauser L."/>
            <person name="Kyrpides N."/>
            <person name="Ivanova N."/>
            <person name="Ovchinnikova G."/>
            <person name="Pagani I."/>
            <person name="Rawat S.R."/>
            <person name="Mannisto M."/>
            <person name="Haggblom M.M."/>
            <person name="Woyke T."/>
        </authorList>
    </citation>
    <scope>NUCLEOTIDE SEQUENCE [LARGE SCALE GENOMIC DNA]</scope>
    <source>
        <strain evidence="2">MP5ACTX9</strain>
    </source>
</reference>
<organism evidence="2">
    <name type="scientific">Granulicella tundricola (strain ATCC BAA-1859 / DSM 23138 / MP5ACTX9)</name>
    <dbReference type="NCBI Taxonomy" id="1198114"/>
    <lineage>
        <taxon>Bacteria</taxon>
        <taxon>Pseudomonadati</taxon>
        <taxon>Acidobacteriota</taxon>
        <taxon>Terriglobia</taxon>
        <taxon>Terriglobales</taxon>
        <taxon>Acidobacteriaceae</taxon>
        <taxon>Granulicella</taxon>
    </lineage>
</organism>
<accession>E8X477</accession>
<dbReference type="EMBL" id="CP002480">
    <property type="protein sequence ID" value="ADW67137.1"/>
    <property type="molecule type" value="Genomic_DNA"/>
</dbReference>
<dbReference type="KEGG" id="acm:AciX9_0046"/>
<proteinExistence type="predicted"/>
<gene>
    <name evidence="1" type="ordered locus">AciX9_0046</name>
</gene>